<dbReference type="Gene3D" id="3.40.50.150">
    <property type="entry name" value="Vaccinia Virus protein VP39"/>
    <property type="match status" value="1"/>
</dbReference>
<dbReference type="GO" id="GO:0008610">
    <property type="term" value="P:lipid biosynthetic process"/>
    <property type="evidence" value="ECO:0007669"/>
    <property type="project" value="InterPro"/>
</dbReference>
<dbReference type="PANTHER" id="PTHR40048:SF1">
    <property type="entry name" value="RHAMNOSYL O-METHYLTRANSFERASE"/>
    <property type="match status" value="1"/>
</dbReference>
<dbReference type="GO" id="GO:0071770">
    <property type="term" value="P:DIM/DIP cell wall layer assembly"/>
    <property type="evidence" value="ECO:0007669"/>
    <property type="project" value="TreeGrafter"/>
</dbReference>
<keyword evidence="1 3" id="KW-0489">Methyltransferase</keyword>
<organism evidence="3 4">
    <name type="scientific">Candidatus Dojkabacteria bacterium</name>
    <dbReference type="NCBI Taxonomy" id="2099670"/>
    <lineage>
        <taxon>Bacteria</taxon>
        <taxon>Candidatus Dojkabacteria</taxon>
    </lineage>
</organism>
<dbReference type="PANTHER" id="PTHR40048">
    <property type="entry name" value="RHAMNOSYL O-METHYLTRANSFERASE"/>
    <property type="match status" value="1"/>
</dbReference>
<evidence type="ECO:0000256" key="2">
    <source>
        <dbReference type="ARBA" id="ARBA00022679"/>
    </source>
</evidence>
<dbReference type="GO" id="GO:0005886">
    <property type="term" value="C:plasma membrane"/>
    <property type="evidence" value="ECO:0007669"/>
    <property type="project" value="TreeGrafter"/>
</dbReference>
<protein>
    <submittedName>
        <fullName evidence="3">Class I SAM-dependent methyltransferase</fullName>
        <ecNumber evidence="3">2.1.1.-</ecNumber>
    </submittedName>
</protein>
<reference evidence="3" key="2">
    <citation type="journal article" date="2021" name="Microbiome">
        <title>Successional dynamics and alternative stable states in a saline activated sludge microbial community over 9 years.</title>
        <authorList>
            <person name="Wang Y."/>
            <person name="Ye J."/>
            <person name="Ju F."/>
            <person name="Liu L."/>
            <person name="Boyd J.A."/>
            <person name="Deng Y."/>
            <person name="Parks D.H."/>
            <person name="Jiang X."/>
            <person name="Yin X."/>
            <person name="Woodcroft B.J."/>
            <person name="Tyson G.W."/>
            <person name="Hugenholtz P."/>
            <person name="Polz M.F."/>
            <person name="Zhang T."/>
        </authorList>
    </citation>
    <scope>NUCLEOTIDE SEQUENCE</scope>
    <source>
        <strain evidence="3">HKST-UBA13</strain>
    </source>
</reference>
<accession>A0A955ICR7</accession>
<proteinExistence type="predicted"/>
<evidence type="ECO:0000313" key="3">
    <source>
        <dbReference type="EMBL" id="MCA9381173.1"/>
    </source>
</evidence>
<dbReference type="EC" id="2.1.1.-" evidence="3"/>
<comment type="caution">
    <text evidence="3">The sequence shown here is derived from an EMBL/GenBank/DDBJ whole genome shotgun (WGS) entry which is preliminary data.</text>
</comment>
<dbReference type="Proteomes" id="UP000775877">
    <property type="component" value="Unassembled WGS sequence"/>
</dbReference>
<dbReference type="SUPFAM" id="SSF53335">
    <property type="entry name" value="S-adenosyl-L-methionine-dependent methyltransferases"/>
    <property type="match status" value="1"/>
</dbReference>
<dbReference type="InterPro" id="IPR029063">
    <property type="entry name" value="SAM-dependent_MTases_sf"/>
</dbReference>
<keyword evidence="2 3" id="KW-0808">Transferase</keyword>
<dbReference type="GO" id="GO:0008168">
    <property type="term" value="F:methyltransferase activity"/>
    <property type="evidence" value="ECO:0007669"/>
    <property type="project" value="UniProtKB-KW"/>
</dbReference>
<evidence type="ECO:0000256" key="1">
    <source>
        <dbReference type="ARBA" id="ARBA00022603"/>
    </source>
</evidence>
<sequence>MKNDEVVNAFHDFYYKSGVWEQTKWMGHTIYKCPFDMWIYQEIFFEIKPDLIIETGTWQGGSALYMAQLLDLMNSNGKIITIDIEDFPNRPQHDRITYYKGSSVAEETIEMVANEAKKSKTVLVILDSDHSKDHVLKELELYNQFVSDNSYLIVEDSNVNGHPTYPEFGPGPMESIDAFLESNKNFKVDESREKFFITFNPRGYLKKIA</sequence>
<gene>
    <name evidence="3" type="ORF">KC678_02820</name>
</gene>
<dbReference type="Pfam" id="PF04989">
    <property type="entry name" value="RMNT_CmcI"/>
    <property type="match status" value="1"/>
</dbReference>
<reference evidence="3" key="1">
    <citation type="submission" date="2020-04" db="EMBL/GenBank/DDBJ databases">
        <authorList>
            <person name="Zhang T."/>
        </authorList>
    </citation>
    <scope>NUCLEOTIDE SEQUENCE</scope>
    <source>
        <strain evidence="3">HKST-UBA13</strain>
    </source>
</reference>
<dbReference type="EMBL" id="JAGQLJ010000057">
    <property type="protein sequence ID" value="MCA9381173.1"/>
    <property type="molecule type" value="Genomic_DNA"/>
</dbReference>
<dbReference type="AlphaFoldDB" id="A0A955ICR7"/>
<name>A0A955ICR7_9BACT</name>
<evidence type="ECO:0000313" key="4">
    <source>
        <dbReference type="Proteomes" id="UP000775877"/>
    </source>
</evidence>
<dbReference type="GO" id="GO:0032259">
    <property type="term" value="P:methylation"/>
    <property type="evidence" value="ECO:0007669"/>
    <property type="project" value="UniProtKB-KW"/>
</dbReference>
<dbReference type="InterPro" id="IPR007072">
    <property type="entry name" value="RNMT_CmcI"/>
</dbReference>